<evidence type="ECO:0000313" key="2">
    <source>
        <dbReference type="EMBL" id="MED6224495.1"/>
    </source>
</evidence>
<reference evidence="2 3" key="1">
    <citation type="journal article" date="2023" name="Plants (Basel)">
        <title>Bridging the Gap: Combining Genomics and Transcriptomics Approaches to Understand Stylosanthes scabra, an Orphan Legume from the Brazilian Caatinga.</title>
        <authorList>
            <person name="Ferreira-Neto J.R.C."/>
            <person name="da Silva M.D."/>
            <person name="Binneck E."/>
            <person name="de Melo N.F."/>
            <person name="da Silva R.H."/>
            <person name="de Melo A.L.T.M."/>
            <person name="Pandolfi V."/>
            <person name="Bustamante F.O."/>
            <person name="Brasileiro-Vidal A.C."/>
            <person name="Benko-Iseppon A.M."/>
        </authorList>
    </citation>
    <scope>NUCLEOTIDE SEQUENCE [LARGE SCALE GENOMIC DNA]</scope>
    <source>
        <tissue evidence="2">Leaves</tissue>
    </source>
</reference>
<evidence type="ECO:0000313" key="3">
    <source>
        <dbReference type="Proteomes" id="UP001341840"/>
    </source>
</evidence>
<organism evidence="2 3">
    <name type="scientific">Stylosanthes scabra</name>
    <dbReference type="NCBI Taxonomy" id="79078"/>
    <lineage>
        <taxon>Eukaryota</taxon>
        <taxon>Viridiplantae</taxon>
        <taxon>Streptophyta</taxon>
        <taxon>Embryophyta</taxon>
        <taxon>Tracheophyta</taxon>
        <taxon>Spermatophyta</taxon>
        <taxon>Magnoliopsida</taxon>
        <taxon>eudicotyledons</taxon>
        <taxon>Gunneridae</taxon>
        <taxon>Pentapetalae</taxon>
        <taxon>rosids</taxon>
        <taxon>fabids</taxon>
        <taxon>Fabales</taxon>
        <taxon>Fabaceae</taxon>
        <taxon>Papilionoideae</taxon>
        <taxon>50 kb inversion clade</taxon>
        <taxon>dalbergioids sensu lato</taxon>
        <taxon>Dalbergieae</taxon>
        <taxon>Pterocarpus clade</taxon>
        <taxon>Stylosanthes</taxon>
    </lineage>
</organism>
<gene>
    <name evidence="2" type="ORF">PIB30_084611</name>
</gene>
<dbReference type="Proteomes" id="UP001341840">
    <property type="component" value="Unassembled WGS sequence"/>
</dbReference>
<proteinExistence type="predicted"/>
<keyword evidence="3" id="KW-1185">Reference proteome</keyword>
<dbReference type="EMBL" id="JASCZI010273238">
    <property type="protein sequence ID" value="MED6224495.1"/>
    <property type="molecule type" value="Genomic_DNA"/>
</dbReference>
<feature type="region of interest" description="Disordered" evidence="1">
    <location>
        <begin position="1"/>
        <end position="26"/>
    </location>
</feature>
<protein>
    <submittedName>
        <fullName evidence="2">Uncharacterized protein</fullName>
    </submittedName>
</protein>
<comment type="caution">
    <text evidence="2">The sequence shown here is derived from an EMBL/GenBank/DDBJ whole genome shotgun (WGS) entry which is preliminary data.</text>
</comment>
<name>A0ABU6ZR75_9FABA</name>
<sequence>MAAIVFGKVGEEPQTASPRVRSADPDLEIPDLRGKVESEKKMAVAAVGDGKGVDDFGGGRCENWLCQVIGRQGR</sequence>
<accession>A0ABU6ZR75</accession>
<evidence type="ECO:0000256" key="1">
    <source>
        <dbReference type="SAM" id="MobiDB-lite"/>
    </source>
</evidence>